<dbReference type="AlphaFoldDB" id="A0A6M3XR87"/>
<protein>
    <submittedName>
        <fullName evidence="1">Uncharacterized protein</fullName>
    </submittedName>
</protein>
<accession>A0A6M3XR87</accession>
<reference evidence="1" key="1">
    <citation type="submission" date="2020-03" db="EMBL/GenBank/DDBJ databases">
        <title>The deep terrestrial virosphere.</title>
        <authorList>
            <person name="Holmfeldt K."/>
            <person name="Nilsson E."/>
            <person name="Simone D."/>
            <person name="Lopez-Fernandez M."/>
            <person name="Wu X."/>
            <person name="de Brujin I."/>
            <person name="Lundin D."/>
            <person name="Andersson A."/>
            <person name="Bertilsson S."/>
            <person name="Dopson M."/>
        </authorList>
    </citation>
    <scope>NUCLEOTIDE SEQUENCE</scope>
    <source>
        <strain evidence="1">TM448B01915</strain>
    </source>
</reference>
<organism evidence="1">
    <name type="scientific">viral metagenome</name>
    <dbReference type="NCBI Taxonomy" id="1070528"/>
    <lineage>
        <taxon>unclassified sequences</taxon>
        <taxon>metagenomes</taxon>
        <taxon>organismal metagenomes</taxon>
    </lineage>
</organism>
<sequence length="151" mass="16482">MVHHPNVQPYPRKFTAKEIYLAGLNKKLYIGDKSTYLQHHSAGYIELVSDHTLVLAGGAWVTTRAGGAEQLAVGTTYTKVVKNLQVLQELLVTGMMSGRRDAADYGGGFATYTPPTGREAAMLVVEDTNATTPGRRLYVYSGATWRYVALS</sequence>
<proteinExistence type="predicted"/>
<dbReference type="EMBL" id="MT144842">
    <property type="protein sequence ID" value="QJI00303.1"/>
    <property type="molecule type" value="Genomic_DNA"/>
</dbReference>
<evidence type="ECO:0000313" key="1">
    <source>
        <dbReference type="EMBL" id="QJI00303.1"/>
    </source>
</evidence>
<gene>
    <name evidence="1" type="ORF">TM448B01915_0008</name>
</gene>
<name>A0A6M3XR87_9ZZZZ</name>